<dbReference type="SUPFAM" id="SSF51182">
    <property type="entry name" value="RmlC-like cupins"/>
    <property type="match status" value="1"/>
</dbReference>
<organism evidence="6 7">
    <name type="scientific">Burkholderia cenocepacia</name>
    <dbReference type="NCBI Taxonomy" id="95486"/>
    <lineage>
        <taxon>Bacteria</taxon>
        <taxon>Pseudomonadati</taxon>
        <taxon>Pseudomonadota</taxon>
        <taxon>Betaproteobacteria</taxon>
        <taxon>Burkholderiales</taxon>
        <taxon>Burkholderiaceae</taxon>
        <taxon>Burkholderia</taxon>
        <taxon>Burkholderia cepacia complex</taxon>
    </lineage>
</organism>
<feature type="binding site" evidence="2">
    <location>
        <position position="57"/>
    </location>
    <ligand>
        <name>Fe cation</name>
        <dbReference type="ChEBI" id="CHEBI:24875"/>
    </ligand>
</feature>
<protein>
    <submittedName>
        <fullName evidence="6">Cupin domain protein</fullName>
    </submittedName>
</protein>
<evidence type="ECO:0000256" key="1">
    <source>
        <dbReference type="ARBA" id="ARBA00008416"/>
    </source>
</evidence>
<evidence type="ECO:0000259" key="4">
    <source>
        <dbReference type="Pfam" id="PF02678"/>
    </source>
</evidence>
<feature type="domain" description="Quercetin 2,3-dioxygenase C-terminal cupin" evidence="5">
    <location>
        <begin position="151"/>
        <end position="230"/>
    </location>
</feature>
<dbReference type="EMBL" id="CP007782">
    <property type="protein sequence ID" value="AIO31040.1"/>
    <property type="molecule type" value="Genomic_DNA"/>
</dbReference>
<dbReference type="Pfam" id="PF17954">
    <property type="entry name" value="Pirin_C_2"/>
    <property type="match status" value="1"/>
</dbReference>
<dbReference type="InterPro" id="IPR003829">
    <property type="entry name" value="Pirin_N_dom"/>
</dbReference>
<feature type="binding site" evidence="2">
    <location>
        <position position="59"/>
    </location>
    <ligand>
        <name>Fe cation</name>
        <dbReference type="ChEBI" id="CHEBI:24875"/>
    </ligand>
</feature>
<dbReference type="PANTHER" id="PTHR43212">
    <property type="entry name" value="QUERCETIN 2,3-DIOXYGENASE"/>
    <property type="match status" value="1"/>
</dbReference>
<dbReference type="InterPro" id="IPR011051">
    <property type="entry name" value="RmlC_Cupin_sf"/>
</dbReference>
<reference evidence="6 7" key="1">
    <citation type="submission" date="2014-05" db="EMBL/GenBank/DDBJ databases">
        <authorList>
            <person name="Bishop-Lilly K.A."/>
            <person name="Broomall S.M."/>
            <person name="Chain P.S."/>
            <person name="Chertkov O."/>
            <person name="Coyne S.R."/>
            <person name="Daligault H.E."/>
            <person name="Davenport K.W."/>
            <person name="Erkkila T."/>
            <person name="Frey K.G."/>
            <person name="Gibbons H.S."/>
            <person name="Gu W."/>
            <person name="Jaissle J."/>
            <person name="Johnson S.L."/>
            <person name="Koroleva G.I."/>
            <person name="Ladner J.T."/>
            <person name="Lo C.-C."/>
            <person name="Minogue T.D."/>
            <person name="Munk C."/>
            <person name="Palacios G.F."/>
            <person name="Redden C.L."/>
            <person name="Rosenzweig C.N."/>
            <person name="Scholz M.B."/>
            <person name="Teshima H."/>
            <person name="Xu Y."/>
        </authorList>
    </citation>
    <scope>NUCLEOTIDE SEQUENCE [LARGE SCALE GENOMIC DNA]</scope>
    <source>
        <strain evidence="6 7">DDS 22E-1</strain>
    </source>
</reference>
<sequence length="232" mass="25153">MLTHRRWNSLDGKDFGWLRARYHFAVSADGNPQHAPIGPLIVWNDDEIAAGRGFPMHGHRDVEIVSYVRQGTLVHRDTLGSEGVIQAGDVQVMSAGTGIRHSETNVGDVPLKVYQIWLLPRQTGGAPAWDTRPFPRSDRSGRFVVLASGFAGDEEALPIRADARVLGAMLKTGERIRHVRDASSSAYLVVASGRIEIDGEIVGPLDGVAITQTTAIEIVALEESELVMVDAG</sequence>
<dbReference type="AlphaFoldDB" id="A0AAN0VKV5"/>
<dbReference type="KEGG" id="bcen:DM39_6348"/>
<gene>
    <name evidence="6" type="ORF">DM39_6348</name>
</gene>
<dbReference type="InterPro" id="IPR012093">
    <property type="entry name" value="Pirin"/>
</dbReference>
<evidence type="ECO:0000313" key="6">
    <source>
        <dbReference type="EMBL" id="AIO31040.1"/>
    </source>
</evidence>
<name>A0AAN0VKV5_9BURK</name>
<feature type="domain" description="Pirin N-terminal" evidence="4">
    <location>
        <begin position="15"/>
        <end position="118"/>
    </location>
</feature>
<evidence type="ECO:0000256" key="3">
    <source>
        <dbReference type="RuleBase" id="RU003457"/>
    </source>
</evidence>
<accession>A0AAN0VKV5</accession>
<evidence type="ECO:0000313" key="7">
    <source>
        <dbReference type="Proteomes" id="UP000029413"/>
    </source>
</evidence>
<feature type="binding site" evidence="2">
    <location>
        <position position="103"/>
    </location>
    <ligand>
        <name>Fe cation</name>
        <dbReference type="ChEBI" id="CHEBI:24875"/>
    </ligand>
</feature>
<comment type="similarity">
    <text evidence="1 3">Belongs to the pirin family.</text>
</comment>
<keyword evidence="2" id="KW-0408">Iron</keyword>
<dbReference type="InterPro" id="IPR041602">
    <property type="entry name" value="Quercetinase_C"/>
</dbReference>
<evidence type="ECO:0000256" key="2">
    <source>
        <dbReference type="PIRSR" id="PIRSR006232-1"/>
    </source>
</evidence>
<dbReference type="PIRSF" id="PIRSF006232">
    <property type="entry name" value="Pirin"/>
    <property type="match status" value="1"/>
</dbReference>
<dbReference type="InterPro" id="IPR014710">
    <property type="entry name" value="RmlC-like_jellyroll"/>
</dbReference>
<keyword evidence="7" id="KW-1185">Reference proteome</keyword>
<keyword evidence="2" id="KW-0479">Metal-binding</keyword>
<dbReference type="GO" id="GO:0046872">
    <property type="term" value="F:metal ion binding"/>
    <property type="evidence" value="ECO:0007669"/>
    <property type="project" value="UniProtKB-KW"/>
</dbReference>
<dbReference type="Gene3D" id="2.60.120.10">
    <property type="entry name" value="Jelly Rolls"/>
    <property type="match status" value="2"/>
</dbReference>
<evidence type="ECO:0000259" key="5">
    <source>
        <dbReference type="Pfam" id="PF17954"/>
    </source>
</evidence>
<comment type="cofactor">
    <cofactor evidence="2">
        <name>Fe cation</name>
        <dbReference type="ChEBI" id="CHEBI:24875"/>
    </cofactor>
    <text evidence="2">Binds 1 Fe cation per subunit.</text>
</comment>
<dbReference type="Pfam" id="PF02678">
    <property type="entry name" value="Pirin"/>
    <property type="match status" value="1"/>
</dbReference>
<proteinExistence type="inferred from homology"/>
<dbReference type="Proteomes" id="UP000029413">
    <property type="component" value="Chromosome 3"/>
</dbReference>
<dbReference type="PANTHER" id="PTHR43212:SF3">
    <property type="entry name" value="QUERCETIN 2,3-DIOXYGENASE"/>
    <property type="match status" value="1"/>
</dbReference>
<feature type="binding site" evidence="2">
    <location>
        <position position="101"/>
    </location>
    <ligand>
        <name>Fe cation</name>
        <dbReference type="ChEBI" id="CHEBI:24875"/>
    </ligand>
</feature>